<dbReference type="EMBL" id="NPDY01000021">
    <property type="protein sequence ID" value="PJZ68505.1"/>
    <property type="molecule type" value="Genomic_DNA"/>
</dbReference>
<dbReference type="EMBL" id="NPDZ01000005">
    <property type="protein sequence ID" value="PJZ73202.1"/>
    <property type="molecule type" value="Genomic_DNA"/>
</dbReference>
<protein>
    <recommendedName>
        <fullName evidence="5">Lipoprotein</fullName>
    </recommendedName>
</protein>
<dbReference type="Proteomes" id="UP000231962">
    <property type="component" value="Unassembled WGS sequence"/>
</dbReference>
<comment type="caution">
    <text evidence="2">The sequence shown here is derived from an EMBL/GenBank/DDBJ whole genome shotgun (WGS) entry which is preliminary data.</text>
</comment>
<dbReference type="Proteomes" id="UP000231990">
    <property type="component" value="Unassembled WGS sequence"/>
</dbReference>
<dbReference type="RefSeq" id="WP_100715053.1">
    <property type="nucleotide sequence ID" value="NZ_NPDY01000021.1"/>
</dbReference>
<dbReference type="PROSITE" id="PS51257">
    <property type="entry name" value="PROKAR_LIPOPROTEIN"/>
    <property type="match status" value="1"/>
</dbReference>
<gene>
    <name evidence="1" type="ORF">CH360_15930</name>
    <name evidence="2" type="ORF">CH373_09430</name>
</gene>
<dbReference type="NCBIfam" id="NF047489">
    <property type="entry name" value="adhesinLsa23"/>
    <property type="match status" value="1"/>
</dbReference>
<proteinExistence type="predicted"/>
<accession>A0A2M9ZM90</accession>
<name>A0A2M9ZM90_9LEPT</name>
<reference evidence="3 4" key="1">
    <citation type="submission" date="2017-07" db="EMBL/GenBank/DDBJ databases">
        <title>Leptospira spp. isolated from tropical soils.</title>
        <authorList>
            <person name="Thibeaux R."/>
            <person name="Iraola G."/>
            <person name="Ferres I."/>
            <person name="Bierque E."/>
            <person name="Girault D."/>
            <person name="Soupe-Gilbert M.-E."/>
            <person name="Picardeau M."/>
            <person name="Goarant C."/>
        </authorList>
    </citation>
    <scope>NUCLEOTIDE SEQUENCE [LARGE SCALE GENOMIC DNA]</scope>
    <source>
        <strain evidence="2 4">FH1-B-B1</strain>
        <strain evidence="1 3">FH1-B-C1</strain>
    </source>
</reference>
<sequence>MKFAVILFSTIVLLGCSNPGLPTFHNQTLPCSKSNLPILEQPERDIVTGNGLVACYCVSSSISQGTSLELSFVFQDEVHPSVWKDKFYRIYRRIVYGRTYDIESFHLIFGNDRKLRLADLKDVYSKGQFYLEDPVEHYDSVLNSQEIEIRNGRPVFYINTWNHLFSEKDANPNLAKREWVEYELRKGSRENLDNYFQ</sequence>
<evidence type="ECO:0000313" key="4">
    <source>
        <dbReference type="Proteomes" id="UP000231990"/>
    </source>
</evidence>
<dbReference type="AlphaFoldDB" id="A0A2M9ZM90"/>
<dbReference type="OrthoDB" id="337481at2"/>
<evidence type="ECO:0008006" key="5">
    <source>
        <dbReference type="Google" id="ProtNLM"/>
    </source>
</evidence>
<evidence type="ECO:0000313" key="1">
    <source>
        <dbReference type="EMBL" id="PJZ68505.1"/>
    </source>
</evidence>
<keyword evidence="3" id="KW-1185">Reference proteome</keyword>
<organism evidence="2 4">
    <name type="scientific">Leptospira perolatii</name>
    <dbReference type="NCBI Taxonomy" id="2023191"/>
    <lineage>
        <taxon>Bacteria</taxon>
        <taxon>Pseudomonadati</taxon>
        <taxon>Spirochaetota</taxon>
        <taxon>Spirochaetia</taxon>
        <taxon>Leptospirales</taxon>
        <taxon>Leptospiraceae</taxon>
        <taxon>Leptospira</taxon>
    </lineage>
</organism>
<evidence type="ECO:0000313" key="2">
    <source>
        <dbReference type="EMBL" id="PJZ73202.1"/>
    </source>
</evidence>
<evidence type="ECO:0000313" key="3">
    <source>
        <dbReference type="Proteomes" id="UP000231962"/>
    </source>
</evidence>